<evidence type="ECO:0000313" key="2">
    <source>
        <dbReference type="EMBL" id="CEM33086.1"/>
    </source>
</evidence>
<feature type="compositionally biased region" description="Low complexity" evidence="1">
    <location>
        <begin position="740"/>
        <end position="758"/>
    </location>
</feature>
<dbReference type="AlphaFoldDB" id="A0A0G4GRC1"/>
<dbReference type="VEuPathDB" id="CryptoDB:Vbra_18467"/>
<feature type="compositionally biased region" description="Low complexity" evidence="1">
    <location>
        <begin position="769"/>
        <end position="788"/>
    </location>
</feature>
<dbReference type="Proteomes" id="UP000041254">
    <property type="component" value="Unassembled WGS sequence"/>
</dbReference>
<feature type="compositionally biased region" description="Basic and acidic residues" evidence="1">
    <location>
        <begin position="686"/>
        <end position="700"/>
    </location>
</feature>
<dbReference type="EMBL" id="CDMY01000770">
    <property type="protein sequence ID" value="CEM33086.1"/>
    <property type="molecule type" value="Genomic_DNA"/>
</dbReference>
<feature type="compositionally biased region" description="Polar residues" evidence="1">
    <location>
        <begin position="1002"/>
        <end position="1014"/>
    </location>
</feature>
<dbReference type="PhylomeDB" id="A0A0G4GRC1"/>
<protein>
    <submittedName>
        <fullName evidence="2">Uncharacterized protein</fullName>
    </submittedName>
</protein>
<feature type="compositionally biased region" description="Pro residues" evidence="1">
    <location>
        <begin position="632"/>
        <end position="656"/>
    </location>
</feature>
<evidence type="ECO:0000256" key="1">
    <source>
        <dbReference type="SAM" id="MobiDB-lite"/>
    </source>
</evidence>
<organism evidence="2 3">
    <name type="scientific">Vitrella brassicaformis (strain CCMP3155)</name>
    <dbReference type="NCBI Taxonomy" id="1169540"/>
    <lineage>
        <taxon>Eukaryota</taxon>
        <taxon>Sar</taxon>
        <taxon>Alveolata</taxon>
        <taxon>Colpodellida</taxon>
        <taxon>Vitrellaceae</taxon>
        <taxon>Vitrella</taxon>
    </lineage>
</organism>
<feature type="compositionally biased region" description="Low complexity" evidence="1">
    <location>
        <begin position="717"/>
        <end position="730"/>
    </location>
</feature>
<accession>A0A0G4GRC1</accession>
<keyword evidence="3" id="KW-1185">Reference proteome</keyword>
<feature type="compositionally biased region" description="Low complexity" evidence="1">
    <location>
        <begin position="571"/>
        <end position="582"/>
    </location>
</feature>
<feature type="compositionally biased region" description="Polar residues" evidence="1">
    <location>
        <begin position="671"/>
        <end position="682"/>
    </location>
</feature>
<feature type="compositionally biased region" description="Acidic residues" evidence="1">
    <location>
        <begin position="601"/>
        <end position="610"/>
    </location>
</feature>
<evidence type="ECO:0000313" key="3">
    <source>
        <dbReference type="Proteomes" id="UP000041254"/>
    </source>
</evidence>
<dbReference type="InParanoid" id="A0A0G4GRC1"/>
<proteinExistence type="predicted"/>
<feature type="compositionally biased region" description="Polar residues" evidence="1">
    <location>
        <begin position="858"/>
        <end position="867"/>
    </location>
</feature>
<feature type="compositionally biased region" description="Basic and acidic residues" evidence="1">
    <location>
        <begin position="658"/>
        <end position="667"/>
    </location>
</feature>
<name>A0A0G4GRC1_VITBC</name>
<feature type="compositionally biased region" description="Pro residues" evidence="1">
    <location>
        <begin position="972"/>
        <end position="985"/>
    </location>
</feature>
<gene>
    <name evidence="2" type="ORF">Vbra_18467</name>
</gene>
<reference evidence="2 3" key="1">
    <citation type="submission" date="2014-11" db="EMBL/GenBank/DDBJ databases">
        <authorList>
            <person name="Zhu J."/>
            <person name="Qi W."/>
            <person name="Song R."/>
        </authorList>
    </citation>
    <scope>NUCLEOTIDE SEQUENCE [LARGE SCALE GENOMIC DNA]</scope>
</reference>
<sequence length="1014" mass="107731">MTTRLSDEAAAQVDALLASTDRTAFEQRLDALHDTNAASDGINSVAILLRIRDRCSSPATLARLVWTCVMDSAAPSHRRDTALSVAALLASNDTQPAVRDAFIQELIVHKASPQRLLTAADHNALKILQYGRAIDKTQDFHGHLVANHMDFLHMVDDMAARRDAPTAPLFAPDVVMMEFIRKLLEGATPSAALVSLRLASFHSLMAMPPSERLPTFELAWKMYVFVVELLSNERASEAFAAVSGGLEKHAFVYADQLGGVTSTSATPADKWGASVKLGAITRLITLLDIAEREFPEASCEHGGEVYDFVERVTQPAVLGGISSVLSDVAPTLDGHTAPPEISIALSTPKLARNTQSLIESGLPATFVKLVNDEKLMRGEGGLMVLGFLTRLMQIIAAFAPQVAIGEQFAPVVCKALLRMSRGYHGSIPELEGPELEGPELEGAEESVVDSACGILQSLIKYGEERMGRRGHTRNNIATEILQLDSVKALRGVEQRKGKRDKRLNVPEKVLALFNRIEKEEDKRYDKALDNMSFDDPPQPAAQRTTTSTSSGKKKRHNNKKGKGGGRGGGQSTSAAASASSSSVAVEHTRAELSDDGGAPADGDDGPDGDEQQPSVSVGGLPNDVDQGRLPCLTPPPSSPPPHPTLPTPPPPPPPSDCPQRHDKDSRAKTALQPTMSPAQLASQEAAAKRTESQKEGKGRENQTANKGRGKKTKSGKGRQQQQQQQQQQGRNEASPSDSVAGPSAPSTAASTSRASAAADEAEAGQPEPSSSSAIDMSSVAAVPSVSASLADGDRPGGEAVESAADAIGGDGDGVVEDGEEMLLNSAFARRAREQMSGGKKQKQKDSKSSTRPTPTPTCQLSKPSLPSFQPAAETKQEEHSMPAANEDRRCGGIRMPSPIPLSSAAFSAGQFSNGGAVSRQPPAAMPKRPSIRPLLSENESPSGSSSPPPRPMRGGGAGRGLMTIFAHEKLTHPPPPPAVPCPRLPSPLELRNRPPMYHTGQDDQQQSTPEEWPR</sequence>
<feature type="compositionally biased region" description="Basic residues" evidence="1">
    <location>
        <begin position="551"/>
        <end position="563"/>
    </location>
</feature>
<feature type="compositionally biased region" description="Basic residues" evidence="1">
    <location>
        <begin position="707"/>
        <end position="716"/>
    </location>
</feature>
<feature type="compositionally biased region" description="Basic and acidic residues" evidence="1">
    <location>
        <begin position="874"/>
        <end position="890"/>
    </location>
</feature>
<feature type="region of interest" description="Disordered" evidence="1">
    <location>
        <begin position="528"/>
        <end position="1014"/>
    </location>
</feature>